<dbReference type="InterPro" id="IPR038528">
    <property type="entry name" value="TEL2_C_sf"/>
</dbReference>
<dbReference type="AlphaFoldDB" id="A0A376B5P0"/>
<dbReference type="VEuPathDB" id="FungiDB:SCODWIG_01769"/>
<gene>
    <name evidence="3" type="ORF">SCODWIG_01769</name>
</gene>
<dbReference type="EMBL" id="UFAJ01000251">
    <property type="protein sequence ID" value="SSD60008.1"/>
    <property type="molecule type" value="Genomic_DNA"/>
</dbReference>
<keyword evidence="4" id="KW-1185">Reference proteome</keyword>
<evidence type="ECO:0000259" key="2">
    <source>
        <dbReference type="Pfam" id="PF10193"/>
    </source>
</evidence>
<reference evidence="4" key="1">
    <citation type="submission" date="2018-06" db="EMBL/GenBank/DDBJ databases">
        <authorList>
            <person name="Guldener U."/>
        </authorList>
    </citation>
    <scope>NUCLEOTIDE SEQUENCE [LARGE SCALE GENOMIC DNA]</scope>
    <source>
        <strain evidence="4">UTAD17</strain>
    </source>
</reference>
<feature type="domain" description="Telomere length regulation protein conserved" evidence="2">
    <location>
        <begin position="489"/>
        <end position="601"/>
    </location>
</feature>
<comment type="similarity">
    <text evidence="1">Belongs to the TEL2 family.</text>
</comment>
<dbReference type="GO" id="GO:0051083">
    <property type="term" value="P:'de novo' cotranslational protein folding"/>
    <property type="evidence" value="ECO:0007669"/>
    <property type="project" value="TreeGrafter"/>
</dbReference>
<dbReference type="GO" id="GO:0042162">
    <property type="term" value="F:telomeric DNA binding"/>
    <property type="evidence" value="ECO:0007669"/>
    <property type="project" value="TreeGrafter"/>
</dbReference>
<dbReference type="PANTHER" id="PTHR15830:SF10">
    <property type="entry name" value="TELOMERE LENGTH REGULATION PROTEIN TEL2 HOMOLOG"/>
    <property type="match status" value="1"/>
</dbReference>
<evidence type="ECO:0000256" key="1">
    <source>
        <dbReference type="ARBA" id="ARBA00006133"/>
    </source>
</evidence>
<dbReference type="PANTHER" id="PTHR15830">
    <property type="entry name" value="TELOMERE LENGTH REGULATION PROTEIN TEL2 FAMILY MEMBER"/>
    <property type="match status" value="1"/>
</dbReference>
<evidence type="ECO:0000313" key="3">
    <source>
        <dbReference type="EMBL" id="SSD60008.1"/>
    </source>
</evidence>
<organism evidence="3 4">
    <name type="scientific">Saccharomycodes ludwigii</name>
    <dbReference type="NCBI Taxonomy" id="36035"/>
    <lineage>
        <taxon>Eukaryota</taxon>
        <taxon>Fungi</taxon>
        <taxon>Dikarya</taxon>
        <taxon>Ascomycota</taxon>
        <taxon>Saccharomycotina</taxon>
        <taxon>Saccharomycetes</taxon>
        <taxon>Saccharomycodales</taxon>
        <taxon>Saccharomycodaceae</taxon>
        <taxon>Saccharomycodes</taxon>
    </lineage>
</organism>
<dbReference type="InterPro" id="IPR051970">
    <property type="entry name" value="TEL2_Regulation"/>
</dbReference>
<evidence type="ECO:0000313" key="4">
    <source>
        <dbReference type="Proteomes" id="UP000262825"/>
    </source>
</evidence>
<accession>A0A376B5P0</accession>
<dbReference type="InterPro" id="IPR019337">
    <property type="entry name" value="Telomere_length_regulation_dom"/>
</dbReference>
<dbReference type="GO" id="GO:0051879">
    <property type="term" value="F:Hsp90 protein binding"/>
    <property type="evidence" value="ECO:0007669"/>
    <property type="project" value="TreeGrafter"/>
</dbReference>
<dbReference type="Gene3D" id="1.25.40.720">
    <property type="entry name" value="Telomere length regulation protein 2, C-terminal domain"/>
    <property type="match status" value="2"/>
</dbReference>
<dbReference type="OrthoDB" id="10258062at2759"/>
<protein>
    <recommendedName>
        <fullName evidence="2">Telomere length regulation protein conserved domain-containing protein</fullName>
    </recommendedName>
</protein>
<dbReference type="GO" id="GO:0005829">
    <property type="term" value="C:cytosol"/>
    <property type="evidence" value="ECO:0007669"/>
    <property type="project" value="TreeGrafter"/>
</dbReference>
<name>A0A376B5P0_9ASCO</name>
<dbReference type="Proteomes" id="UP000262825">
    <property type="component" value="Unassembled WGS sequence"/>
</dbReference>
<sequence length="743" mass="86609">MKYNLKNGPSSKEFLEFIEETLRNIKKTEIQRVSTSDEDVLIIIKYVIPHTASLPHKYKMYLVEIFSLPKKVQYLSQLLEYTKALDTNAIIQENRKTSDANVSDIYKKFLLFFLQRGQYLSQVLTENFLCVKKDGKSPFGNSKNNFNKFEIKIFQSLYFGSKFYNLLSKMITIDDYLKILLKSFQKLDYTLGSGSKYLGEFFCDAIKLNPVHAMDIFFEHWIFLKAETFDNIFLDIFYKNCDILHKKILFKYIIKYLNKLNVQLYSDDYHGNIPNVIAYIIHKLNPEYGEFSAMINTDVNILIQYVYIRVLPPVWLKRLINYLFTQWNNNVEKKNDKDFNEEYDIRVSKLLIVALKCLNNDQISNEISVLPIFLNTVTHRLEHYHKGVIERTMCVAKLCTMNLLEYKSDFILDVPSYEIDFGFCSKDAVCDIDFEQLYETKNIDIRENSIGNNLEKKFQNMEITRVNRERAIIVDSDDEDEDEDELQDIVFVKDLLGYFLEHIKDGYVIEKLLRKSTELIRSKRNFVGEVNYYADELLETLVKLTNELEIKNFEQLRVNAIISVIDVVPDKILKLNEILLTEQELSLQQRMSILTAIGLSAMELSGVNAQNMVENKKAQGDLIVNNDDCVGDNDVVSLDNNNIIRGEGKVIWKSKKLETVNGKRAVVKNRFLTRTNKFFQPLANGWLNGIDMGTFDVIFKLQYLETLRIIVSLSTGSSGYEDIKEMMIIIMEDAVRQKLPVTF</sequence>
<proteinExistence type="inferred from homology"/>
<dbReference type="Pfam" id="PF10193">
    <property type="entry name" value="Telomere_reg-2"/>
    <property type="match status" value="1"/>
</dbReference>